<organism evidence="2">
    <name type="scientific">Cucumis melo</name>
    <name type="common">Muskmelon</name>
    <dbReference type="NCBI Taxonomy" id="3656"/>
    <lineage>
        <taxon>Eukaryota</taxon>
        <taxon>Viridiplantae</taxon>
        <taxon>Streptophyta</taxon>
        <taxon>Embryophyta</taxon>
        <taxon>Tracheophyta</taxon>
        <taxon>Spermatophyta</taxon>
        <taxon>Magnoliopsida</taxon>
        <taxon>eudicotyledons</taxon>
        <taxon>Gunneridae</taxon>
        <taxon>Pentapetalae</taxon>
        <taxon>rosids</taxon>
        <taxon>fabids</taxon>
        <taxon>Cucurbitales</taxon>
        <taxon>Cucurbitaceae</taxon>
        <taxon>Benincaseae</taxon>
        <taxon>Cucumis</taxon>
    </lineage>
</organism>
<feature type="region of interest" description="Disordered" evidence="1">
    <location>
        <begin position="39"/>
        <end position="76"/>
    </location>
</feature>
<feature type="compositionally biased region" description="Basic and acidic residues" evidence="1">
    <location>
        <begin position="55"/>
        <end position="68"/>
    </location>
</feature>
<proteinExistence type="predicted"/>
<evidence type="ECO:0000313" key="2">
    <source>
        <dbReference type="EnsemblPlants" id="MELO3C021310.2.1"/>
    </source>
</evidence>
<reference evidence="2" key="1">
    <citation type="submission" date="2023-03" db="UniProtKB">
        <authorList>
            <consortium name="EnsemblPlants"/>
        </authorList>
    </citation>
    <scope>IDENTIFICATION</scope>
</reference>
<evidence type="ECO:0000256" key="1">
    <source>
        <dbReference type="SAM" id="MobiDB-lite"/>
    </source>
</evidence>
<protein>
    <submittedName>
        <fullName evidence="2">Uncharacterized protein</fullName>
    </submittedName>
</protein>
<dbReference type="Gramene" id="MELO3C021310.2.1">
    <property type="protein sequence ID" value="MELO3C021310.2.1"/>
    <property type="gene ID" value="MELO3C021310.2"/>
</dbReference>
<dbReference type="AlphaFoldDB" id="A0A9I9DNL1"/>
<name>A0A9I9DNL1_CUCME</name>
<sequence length="94" mass="10443">MAGFLKEREIRGSPGDLAKIGREGFELIDEYFRRASTRGRRVAATARPALPQPPRKVEQPPRIRKEKPAAAMTSDEVAKHGGGIVITTWRAYAK</sequence>
<accession>A0A9I9DNL1</accession>
<dbReference type="EnsemblPlants" id="MELO3C021310.2.1">
    <property type="protein sequence ID" value="MELO3C021310.2.1"/>
    <property type="gene ID" value="MELO3C021310.2"/>
</dbReference>